<evidence type="ECO:0000256" key="1">
    <source>
        <dbReference type="SAM" id="Phobius"/>
    </source>
</evidence>
<keyword evidence="1" id="KW-0812">Transmembrane</keyword>
<organism evidence="2 3">
    <name type="scientific">Haladaptatus paucihalophilus DX253</name>
    <dbReference type="NCBI Taxonomy" id="797209"/>
    <lineage>
        <taxon>Archaea</taxon>
        <taxon>Methanobacteriati</taxon>
        <taxon>Methanobacteriota</taxon>
        <taxon>Stenosarchaea group</taxon>
        <taxon>Halobacteria</taxon>
        <taxon>Halobacteriales</taxon>
        <taxon>Haladaptataceae</taxon>
        <taxon>Haladaptatus</taxon>
    </lineage>
</organism>
<proteinExistence type="predicted"/>
<sequence>MIVGGLFLLGTVATAPVYRYTSTRRQNFTASPIHFGVALLVLFTAAVHFYLYFEHGEQIMALAGLGFLGGIGLFFIDVNRLYLYGVGILYTAVQILLWITDGMPHVGSFGLIDKVVQVLLIIALGFLLLRHRQRARH</sequence>
<protein>
    <submittedName>
        <fullName evidence="2">Uncharacterized protein</fullName>
    </submittedName>
</protein>
<gene>
    <name evidence="2" type="ORF">ZOD2009_13831</name>
</gene>
<evidence type="ECO:0000313" key="3">
    <source>
        <dbReference type="Proteomes" id="UP000003751"/>
    </source>
</evidence>
<dbReference type="AlphaFoldDB" id="E7QVD0"/>
<accession>E7QVD0</accession>
<dbReference type="Proteomes" id="UP000003751">
    <property type="component" value="Unassembled WGS sequence"/>
</dbReference>
<dbReference type="eggNOG" id="arCOG04524">
    <property type="taxonomic scope" value="Archaea"/>
</dbReference>
<keyword evidence="1" id="KW-1133">Transmembrane helix</keyword>
<evidence type="ECO:0000313" key="2">
    <source>
        <dbReference type="EMBL" id="EFW91452.1"/>
    </source>
</evidence>
<feature type="transmembrane region" description="Helical" evidence="1">
    <location>
        <begin position="33"/>
        <end position="53"/>
    </location>
</feature>
<comment type="caution">
    <text evidence="2">The sequence shown here is derived from an EMBL/GenBank/DDBJ whole genome shotgun (WGS) entry which is preliminary data.</text>
</comment>
<dbReference type="EMBL" id="AEMG01000014">
    <property type="protein sequence ID" value="EFW91452.1"/>
    <property type="molecule type" value="Genomic_DNA"/>
</dbReference>
<feature type="transmembrane region" description="Helical" evidence="1">
    <location>
        <begin position="59"/>
        <end position="76"/>
    </location>
</feature>
<name>E7QVD0_HALPU</name>
<feature type="transmembrane region" description="Helical" evidence="1">
    <location>
        <begin position="111"/>
        <end position="129"/>
    </location>
</feature>
<keyword evidence="1" id="KW-0472">Membrane</keyword>
<feature type="transmembrane region" description="Helical" evidence="1">
    <location>
        <begin position="81"/>
        <end position="99"/>
    </location>
</feature>
<reference evidence="2 3" key="1">
    <citation type="journal article" date="2014" name="ISME J.">
        <title>Trehalose/2-sulfotrehalose biosynthesis and glycine-betaine uptake are widely spread mechanisms for osmoadaptation in the Halobacteriales.</title>
        <authorList>
            <person name="Youssef N.H."/>
            <person name="Savage-Ashlock K.N."/>
            <person name="McCully A.L."/>
            <person name="Luedtke B."/>
            <person name="Shaw E.I."/>
            <person name="Hoff W.D."/>
            <person name="Elshahed M.S."/>
        </authorList>
    </citation>
    <scope>NUCLEOTIDE SEQUENCE [LARGE SCALE GENOMIC DNA]</scope>
    <source>
        <strain evidence="2 3">DX253</strain>
    </source>
</reference>